<dbReference type="AlphaFoldDB" id="A0A1E5VKM9"/>
<evidence type="ECO:0000256" key="2">
    <source>
        <dbReference type="SAM" id="MobiDB-lite"/>
    </source>
</evidence>
<keyword evidence="1" id="KW-0175">Coiled coil</keyword>
<accession>A0A1E5VKM9</accession>
<feature type="region of interest" description="Disordered" evidence="2">
    <location>
        <begin position="253"/>
        <end position="274"/>
    </location>
</feature>
<feature type="coiled-coil region" evidence="1">
    <location>
        <begin position="191"/>
        <end position="218"/>
    </location>
</feature>
<comment type="caution">
    <text evidence="3">The sequence shown here is derived from an EMBL/GenBank/DDBJ whole genome shotgun (WGS) entry which is preliminary data.</text>
</comment>
<dbReference type="OrthoDB" id="678977at2759"/>
<feature type="non-terminal residue" evidence="3">
    <location>
        <position position="1"/>
    </location>
</feature>
<dbReference type="Proteomes" id="UP000095767">
    <property type="component" value="Unassembled WGS sequence"/>
</dbReference>
<organism evidence="3 4">
    <name type="scientific">Dichanthelium oligosanthes</name>
    <dbReference type="NCBI Taxonomy" id="888268"/>
    <lineage>
        <taxon>Eukaryota</taxon>
        <taxon>Viridiplantae</taxon>
        <taxon>Streptophyta</taxon>
        <taxon>Embryophyta</taxon>
        <taxon>Tracheophyta</taxon>
        <taxon>Spermatophyta</taxon>
        <taxon>Magnoliopsida</taxon>
        <taxon>Liliopsida</taxon>
        <taxon>Poales</taxon>
        <taxon>Poaceae</taxon>
        <taxon>PACMAD clade</taxon>
        <taxon>Panicoideae</taxon>
        <taxon>Panicodae</taxon>
        <taxon>Paniceae</taxon>
        <taxon>Dichantheliinae</taxon>
        <taxon>Dichanthelium</taxon>
    </lineage>
</organism>
<keyword evidence="4" id="KW-1185">Reference proteome</keyword>
<reference evidence="3 4" key="1">
    <citation type="submission" date="2016-09" db="EMBL/GenBank/DDBJ databases">
        <title>The draft genome of Dichanthelium oligosanthes: A C3 panicoid grass species.</title>
        <authorList>
            <person name="Studer A.J."/>
            <person name="Schnable J.C."/>
            <person name="Brutnell T.P."/>
        </authorList>
    </citation>
    <scope>NUCLEOTIDE SEQUENCE [LARGE SCALE GENOMIC DNA]</scope>
    <source>
        <strain evidence="4">cv. Kellogg 1175</strain>
        <tissue evidence="3">Leaf</tissue>
    </source>
</reference>
<sequence length="298" mass="33984">LDPLLRDLVEKKLNLKRNITSMAAELKDARNKLASQELLVAQELEARKCHNELDDLRLQLSITQATAESTAASAMSGLLHCSSLLEKLNDNDNSLSEATSPVSNVAEQLDHFHEYLKSRDLSRGHLKDYSLTTESDSDIMDAFVKAGFDNVNELMKIMPNVSPKNIENITDDLIFEDDGIANLREGIWVLSTHWENKIKELESQLDKHRRIVQELKRRILKLEFCLKEPRSRLWKLRRIRAKRVKTLALKELKNQADMEQQQQPRGGGSGDKHNLWGSSGFKLIASMSMLVLFTLAKR</sequence>
<dbReference type="InterPro" id="IPR049932">
    <property type="entry name" value="NEAP1-4"/>
</dbReference>
<dbReference type="STRING" id="888268.A0A1E5VKM9"/>
<evidence type="ECO:0000256" key="1">
    <source>
        <dbReference type="SAM" id="Coils"/>
    </source>
</evidence>
<feature type="coiled-coil region" evidence="1">
    <location>
        <begin position="5"/>
        <end position="59"/>
    </location>
</feature>
<evidence type="ECO:0000313" key="3">
    <source>
        <dbReference type="EMBL" id="OEL25667.1"/>
    </source>
</evidence>
<dbReference type="PANTHER" id="PTHR48145:SF2">
    <property type="match status" value="1"/>
</dbReference>
<gene>
    <name evidence="3" type="ORF">BAE44_0013313</name>
</gene>
<name>A0A1E5VKM9_9POAL</name>
<proteinExistence type="predicted"/>
<dbReference type="EMBL" id="LWDX02036711">
    <property type="protein sequence ID" value="OEL25667.1"/>
    <property type="molecule type" value="Genomic_DNA"/>
</dbReference>
<protein>
    <submittedName>
        <fullName evidence="3">Uncharacterized protein</fullName>
    </submittedName>
</protein>
<dbReference type="PANTHER" id="PTHR48145">
    <property type="entry name" value="NUCLEAR ENVELOPE-ASSOCIATED PROTEIN 1"/>
    <property type="match status" value="1"/>
</dbReference>
<evidence type="ECO:0000313" key="4">
    <source>
        <dbReference type="Proteomes" id="UP000095767"/>
    </source>
</evidence>